<dbReference type="Gene3D" id="3.60.20.40">
    <property type="match status" value="1"/>
</dbReference>
<gene>
    <name evidence="5" type="ORF">GP644_17920</name>
</gene>
<comment type="caution">
    <text evidence="5">The sequence shown here is derived from an EMBL/GenBank/DDBJ whole genome shotgun (WGS) entry which is preliminary data.</text>
</comment>
<evidence type="ECO:0000313" key="5">
    <source>
        <dbReference type="EMBL" id="KAE9627969.1"/>
    </source>
</evidence>
<evidence type="ECO:0000256" key="2">
    <source>
        <dbReference type="ARBA" id="ARBA00022679"/>
    </source>
</evidence>
<accession>A0A6A4RG35</accession>
<sequence length="524" mass="55770">MSRAASQSLHIRKPAITSQNGLVSSQNRIASEIGANILSKGGNAIDAAIATSFALGVVEPWMSGIGGGGYMIIRRSGDNHAQVVDFGMRAPAELRPDDYPIVGGKASDLFPWPVVKDDANVFGAKAVAIPGQIAGMGEAHRAFGSLPWAELVSPAVSEAEKGLLVDWYAQLVLAGSASGLSKFPASKATYLDQNGFPKASAWTALGQTRCDQRALAATLASIAANGPKHFYKGPLADNIIAELRDAGGRHTRADFAKYSAEIVPASEFEYKGHKIFGTPHMTAGPTLERVFQLLSNWKPIGLKPTSEDFAKFDFAIRQANHERLESMGDLAHEPVPSCTTHFNVVDEEGTMVSVTQTLLSIFGSRMTLPNSGILMNNGIMWFDPEAGNPNSIGPGKRCLANMCPTLLERSDGARFGLGAAGGRKIMPAVAQLASFLLDYGMDPDEAIHEPRIDVSLDDITIADCALPENVKTALAKLVPSVTFAPRTTYPYNFACPSIVARQQSSNCGATEVMSYWADTVSAVA</sequence>
<organism evidence="5 6">
    <name type="scientific">Parasedimentitalea maritima</name>
    <dbReference type="NCBI Taxonomy" id="2578117"/>
    <lineage>
        <taxon>Bacteria</taxon>
        <taxon>Pseudomonadati</taxon>
        <taxon>Pseudomonadota</taxon>
        <taxon>Alphaproteobacteria</taxon>
        <taxon>Rhodobacterales</taxon>
        <taxon>Paracoccaceae</taxon>
        <taxon>Parasedimentitalea</taxon>
    </lineage>
</organism>
<keyword evidence="2 5" id="KW-0808">Transferase</keyword>
<dbReference type="InterPro" id="IPR029055">
    <property type="entry name" value="Ntn_hydrolases_N"/>
</dbReference>
<dbReference type="AlphaFoldDB" id="A0A6A4RG35"/>
<evidence type="ECO:0000256" key="1">
    <source>
        <dbReference type="ARBA" id="ARBA00009381"/>
    </source>
</evidence>
<dbReference type="SUPFAM" id="SSF56235">
    <property type="entry name" value="N-terminal nucleophile aminohydrolases (Ntn hydrolases)"/>
    <property type="match status" value="1"/>
</dbReference>
<dbReference type="PANTHER" id="PTHR43199:SF1">
    <property type="entry name" value="GLUTATHIONE HYDROLASE PROENZYME"/>
    <property type="match status" value="1"/>
</dbReference>
<evidence type="ECO:0000256" key="3">
    <source>
        <dbReference type="ARBA" id="ARBA00022801"/>
    </source>
</evidence>
<dbReference type="GO" id="GO:0016787">
    <property type="term" value="F:hydrolase activity"/>
    <property type="evidence" value="ECO:0007669"/>
    <property type="project" value="UniProtKB-KW"/>
</dbReference>
<keyword evidence="3" id="KW-0378">Hydrolase</keyword>
<dbReference type="PRINTS" id="PR01210">
    <property type="entry name" value="GGTRANSPTASE"/>
</dbReference>
<dbReference type="RefSeq" id="WP_158980689.1">
    <property type="nucleotide sequence ID" value="NZ_WSFO01000011.1"/>
</dbReference>
<reference evidence="5 6" key="1">
    <citation type="submission" date="2019-12" db="EMBL/GenBank/DDBJ databases">
        <authorList>
            <person name="Zhang Y.-J."/>
        </authorList>
    </citation>
    <scope>NUCLEOTIDE SEQUENCE [LARGE SCALE GENOMIC DNA]</scope>
    <source>
        <strain evidence="5 6">H18S-6</strain>
    </source>
</reference>
<dbReference type="Pfam" id="PF01019">
    <property type="entry name" value="G_glu_transpept"/>
    <property type="match status" value="1"/>
</dbReference>
<evidence type="ECO:0000313" key="6">
    <source>
        <dbReference type="Proteomes" id="UP000441586"/>
    </source>
</evidence>
<dbReference type="PANTHER" id="PTHR43199">
    <property type="entry name" value="GLUTATHIONE HYDROLASE"/>
    <property type="match status" value="1"/>
</dbReference>
<proteinExistence type="inferred from homology"/>
<dbReference type="Proteomes" id="UP000441586">
    <property type="component" value="Unassembled WGS sequence"/>
</dbReference>
<dbReference type="InterPro" id="IPR051792">
    <property type="entry name" value="GGT_bact"/>
</dbReference>
<keyword evidence="4" id="KW-0865">Zymogen</keyword>
<protein>
    <submittedName>
        <fullName evidence="5">Gamma-glutamyltransferase</fullName>
    </submittedName>
</protein>
<comment type="similarity">
    <text evidence="1">Belongs to the gamma-glutamyltransferase family.</text>
</comment>
<name>A0A6A4RG35_9RHOB</name>
<dbReference type="InterPro" id="IPR043137">
    <property type="entry name" value="GGT_ssub_C"/>
</dbReference>
<evidence type="ECO:0000256" key="4">
    <source>
        <dbReference type="ARBA" id="ARBA00023145"/>
    </source>
</evidence>
<dbReference type="EMBL" id="WSFO01000011">
    <property type="protein sequence ID" value="KAE9627969.1"/>
    <property type="molecule type" value="Genomic_DNA"/>
</dbReference>
<dbReference type="GO" id="GO:0016740">
    <property type="term" value="F:transferase activity"/>
    <property type="evidence" value="ECO:0007669"/>
    <property type="project" value="UniProtKB-KW"/>
</dbReference>